<evidence type="ECO:0000313" key="1">
    <source>
        <dbReference type="EMBL" id="GAG26821.1"/>
    </source>
</evidence>
<accession>X0XPC1</accession>
<sequence>GEKGKGIRVSCKLHTRPAEDKQGRIYFGTMCEDGGPTNIDPYSWQGPHWFRYDPKTDKLEDLGLINRLWGVYGLAIDRQRNHLFTTAWNGHVYRLDIDRGVTRDLGRVDDWDVIRHIAVDDEGNVYGCFPPRAQLWKYDPETERIYDLNVSIPFDSTIFPRTMTNPMLERKVIWRVVEWDPVDKVIYGVNGGDSILFKYDPKEGPEGKLTQLDRLCSEYFYRSDRKDVPYSTLAFAIGKDRKIYYAPAGLAFDFSVKV</sequence>
<reference evidence="1" key="1">
    <citation type="journal article" date="2014" name="Front. Microbiol.">
        <title>High frequency of phylogenetically diverse reductive dehalogenase-homologous genes in deep subseafloor sedimentary metagenomes.</title>
        <authorList>
            <person name="Kawai M."/>
            <person name="Futagami T."/>
            <person name="Toyoda A."/>
            <person name="Takaki Y."/>
            <person name="Nishi S."/>
            <person name="Hori S."/>
            <person name="Arai W."/>
            <person name="Tsubouchi T."/>
            <person name="Morono Y."/>
            <person name="Uchiyama I."/>
            <person name="Ito T."/>
            <person name="Fujiyama A."/>
            <person name="Inagaki F."/>
            <person name="Takami H."/>
        </authorList>
    </citation>
    <scope>NUCLEOTIDE SEQUENCE</scope>
    <source>
        <strain evidence="1">Expedition CK06-06</strain>
    </source>
</reference>
<organism evidence="1">
    <name type="scientific">marine sediment metagenome</name>
    <dbReference type="NCBI Taxonomy" id="412755"/>
    <lineage>
        <taxon>unclassified sequences</taxon>
        <taxon>metagenomes</taxon>
        <taxon>ecological metagenomes</taxon>
    </lineage>
</organism>
<feature type="non-terminal residue" evidence="1">
    <location>
        <position position="1"/>
    </location>
</feature>
<feature type="non-terminal residue" evidence="1">
    <location>
        <position position="258"/>
    </location>
</feature>
<dbReference type="AlphaFoldDB" id="X0XPC1"/>
<protein>
    <recommendedName>
        <fullName evidence="2">SMP-30/Gluconolactonase/LRE-like region domain-containing protein</fullName>
    </recommendedName>
</protein>
<dbReference type="Gene3D" id="2.130.10.10">
    <property type="entry name" value="YVTN repeat-like/Quinoprotein amine dehydrogenase"/>
    <property type="match status" value="1"/>
</dbReference>
<comment type="caution">
    <text evidence="1">The sequence shown here is derived from an EMBL/GenBank/DDBJ whole genome shotgun (WGS) entry which is preliminary data.</text>
</comment>
<proteinExistence type="predicted"/>
<gene>
    <name evidence="1" type="ORF">S01H1_53826</name>
</gene>
<evidence type="ECO:0008006" key="2">
    <source>
        <dbReference type="Google" id="ProtNLM"/>
    </source>
</evidence>
<dbReference type="EMBL" id="BARS01034877">
    <property type="protein sequence ID" value="GAG26821.1"/>
    <property type="molecule type" value="Genomic_DNA"/>
</dbReference>
<name>X0XPC1_9ZZZZ</name>
<dbReference type="InterPro" id="IPR015943">
    <property type="entry name" value="WD40/YVTN_repeat-like_dom_sf"/>
</dbReference>
<dbReference type="SUPFAM" id="SSF101898">
    <property type="entry name" value="NHL repeat"/>
    <property type="match status" value="1"/>
</dbReference>